<dbReference type="RefSeq" id="WP_247618919.1">
    <property type="nucleotide sequence ID" value="NZ_BAABGL010000002.1"/>
</dbReference>
<dbReference type="InterPro" id="IPR032584">
    <property type="entry name" value="DUF4913"/>
</dbReference>
<dbReference type="Proteomes" id="UP001500642">
    <property type="component" value="Unassembled WGS sequence"/>
</dbReference>
<evidence type="ECO:0000256" key="1">
    <source>
        <dbReference type="SAM" id="MobiDB-lite"/>
    </source>
</evidence>
<evidence type="ECO:0008006" key="4">
    <source>
        <dbReference type="Google" id="ProtNLM"/>
    </source>
</evidence>
<keyword evidence="3" id="KW-1185">Reference proteome</keyword>
<sequence length="145" mass="17151">MSDDFAPAEPIEEATEEEITETEPAFEPFYSSLDQWVTDWLLPNYSRPLRDVSQFRWDPQWWRYSEVVMRLEALWASWEKMRLEGGPGIVTFFRDYLDPMMRVILDPQGPFHAYDPNKTDPDGERDMPEPLPHSPLTVPDLFRLD</sequence>
<proteinExistence type="predicted"/>
<organism evidence="2 3">
    <name type="scientific">Brevibacterium pityocampae</name>
    <dbReference type="NCBI Taxonomy" id="506594"/>
    <lineage>
        <taxon>Bacteria</taxon>
        <taxon>Bacillati</taxon>
        <taxon>Actinomycetota</taxon>
        <taxon>Actinomycetes</taxon>
        <taxon>Micrococcales</taxon>
        <taxon>Brevibacteriaceae</taxon>
        <taxon>Brevibacterium</taxon>
    </lineage>
</organism>
<gene>
    <name evidence="2" type="ORF">GCM10023167_04030</name>
</gene>
<feature type="region of interest" description="Disordered" evidence="1">
    <location>
        <begin position="112"/>
        <end position="145"/>
    </location>
</feature>
<comment type="caution">
    <text evidence="2">The sequence shown here is derived from an EMBL/GenBank/DDBJ whole genome shotgun (WGS) entry which is preliminary data.</text>
</comment>
<evidence type="ECO:0000313" key="2">
    <source>
        <dbReference type="EMBL" id="GAA4383946.1"/>
    </source>
</evidence>
<protein>
    <recommendedName>
        <fullName evidence="4">DUF4913 domain-containing protein</fullName>
    </recommendedName>
</protein>
<dbReference type="Pfam" id="PF16259">
    <property type="entry name" value="DUF4913"/>
    <property type="match status" value="1"/>
</dbReference>
<name>A0ABP8J3D2_9MICO</name>
<feature type="region of interest" description="Disordered" evidence="1">
    <location>
        <begin position="1"/>
        <end position="22"/>
    </location>
</feature>
<reference evidence="3" key="1">
    <citation type="journal article" date="2019" name="Int. J. Syst. Evol. Microbiol.">
        <title>The Global Catalogue of Microorganisms (GCM) 10K type strain sequencing project: providing services to taxonomists for standard genome sequencing and annotation.</title>
        <authorList>
            <consortium name="The Broad Institute Genomics Platform"/>
            <consortium name="The Broad Institute Genome Sequencing Center for Infectious Disease"/>
            <person name="Wu L."/>
            <person name="Ma J."/>
        </authorList>
    </citation>
    <scope>NUCLEOTIDE SEQUENCE [LARGE SCALE GENOMIC DNA]</scope>
    <source>
        <strain evidence="3">JCM 17808</strain>
    </source>
</reference>
<evidence type="ECO:0000313" key="3">
    <source>
        <dbReference type="Proteomes" id="UP001500642"/>
    </source>
</evidence>
<dbReference type="EMBL" id="BAABGL010000002">
    <property type="protein sequence ID" value="GAA4383946.1"/>
    <property type="molecule type" value="Genomic_DNA"/>
</dbReference>
<accession>A0ABP8J3D2</accession>
<feature type="compositionally biased region" description="Acidic residues" evidence="1">
    <location>
        <begin position="10"/>
        <end position="21"/>
    </location>
</feature>
<feature type="compositionally biased region" description="Basic and acidic residues" evidence="1">
    <location>
        <begin position="115"/>
        <end position="128"/>
    </location>
</feature>